<dbReference type="InterPro" id="IPR014284">
    <property type="entry name" value="RNA_pol_sigma-70_dom"/>
</dbReference>
<evidence type="ECO:0000256" key="2">
    <source>
        <dbReference type="ARBA" id="ARBA00023082"/>
    </source>
</evidence>
<dbReference type="CDD" id="cd06171">
    <property type="entry name" value="Sigma70_r4"/>
    <property type="match status" value="1"/>
</dbReference>
<keyword evidence="3" id="KW-0238">DNA-binding</keyword>
<dbReference type="InterPro" id="IPR013325">
    <property type="entry name" value="RNA_pol_sigma_r2"/>
</dbReference>
<dbReference type="GO" id="GO:0016987">
    <property type="term" value="F:sigma factor activity"/>
    <property type="evidence" value="ECO:0007669"/>
    <property type="project" value="UniProtKB-KW"/>
</dbReference>
<dbReference type="EMBL" id="JAJJVO010000016">
    <property type="protein sequence ID" value="MCC9272852.1"/>
    <property type="molecule type" value="Genomic_DNA"/>
</dbReference>
<dbReference type="GO" id="GO:0003677">
    <property type="term" value="F:DNA binding"/>
    <property type="evidence" value="ECO:0007669"/>
    <property type="project" value="UniProtKB-KW"/>
</dbReference>
<dbReference type="InterPro" id="IPR007624">
    <property type="entry name" value="RNA_pol_sigma70_r3"/>
</dbReference>
<protein>
    <submittedName>
        <fullName evidence="6">FliA/WhiG family RNA polymerase sigma factor</fullName>
    </submittedName>
</protein>
<sequence length="236" mass="27294">MYELSLEDEIVKYLPLVERVVGRIKIKSLDYEKGDLFNIGVIGLMDALKKFDASKKVPFESYATIRIRGAVFDEVRKNGKISRYRMGQLNEYYKAKQDLEQEKKREVSDSEICQYLKINQHQLNDIYDSLNHLASVSLEATLFHQDDGGLTIEDTLQNESLPNTDDRLVENERKQALQDSIETLAEREQIILNLYYKEELTLKEIAEILGISIARVSQIHGKIIGKLKLKIEEELQ</sequence>
<dbReference type="AlphaFoldDB" id="A0A9E4DR67"/>
<dbReference type="Proteomes" id="UP000813384">
    <property type="component" value="Unassembled WGS sequence"/>
</dbReference>
<dbReference type="InterPro" id="IPR000943">
    <property type="entry name" value="RNA_pol_sigma70"/>
</dbReference>
<dbReference type="SUPFAM" id="SSF88659">
    <property type="entry name" value="Sigma3 and sigma4 domains of RNA polymerase sigma factors"/>
    <property type="match status" value="2"/>
</dbReference>
<dbReference type="InterPro" id="IPR007627">
    <property type="entry name" value="RNA_pol_sigma70_r2"/>
</dbReference>
<organism evidence="6 7">
    <name type="scientific">Enterococcus aquimarinus</name>
    <dbReference type="NCBI Taxonomy" id="328396"/>
    <lineage>
        <taxon>Bacteria</taxon>
        <taxon>Bacillati</taxon>
        <taxon>Bacillota</taxon>
        <taxon>Bacilli</taxon>
        <taxon>Lactobacillales</taxon>
        <taxon>Enterococcaceae</taxon>
        <taxon>Enterococcus</taxon>
    </lineage>
</organism>
<comment type="caution">
    <text evidence="6">The sequence shown here is derived from an EMBL/GenBank/DDBJ whole genome shotgun (WGS) entry which is preliminary data.</text>
</comment>
<dbReference type="Pfam" id="PF04545">
    <property type="entry name" value="Sigma70_r4"/>
    <property type="match status" value="1"/>
</dbReference>
<dbReference type="NCBIfam" id="TIGR02937">
    <property type="entry name" value="sigma70-ECF"/>
    <property type="match status" value="1"/>
</dbReference>
<dbReference type="PANTHER" id="PTHR30385">
    <property type="entry name" value="SIGMA FACTOR F FLAGELLAR"/>
    <property type="match status" value="1"/>
</dbReference>
<evidence type="ECO:0000256" key="1">
    <source>
        <dbReference type="ARBA" id="ARBA00023015"/>
    </source>
</evidence>
<name>A0A9E4DR67_9ENTE</name>
<dbReference type="Gene3D" id="1.10.1740.10">
    <property type="match status" value="1"/>
</dbReference>
<keyword evidence="2" id="KW-0731">Sigma factor</keyword>
<dbReference type="SUPFAM" id="SSF88946">
    <property type="entry name" value="Sigma2 domain of RNA polymerase sigma factors"/>
    <property type="match status" value="1"/>
</dbReference>
<feature type="domain" description="RNA polymerase sigma-70" evidence="5">
    <location>
        <begin position="201"/>
        <end position="227"/>
    </location>
</feature>
<dbReference type="NCBIfam" id="TIGR02479">
    <property type="entry name" value="FliA_WhiG"/>
    <property type="match status" value="1"/>
</dbReference>
<evidence type="ECO:0000256" key="4">
    <source>
        <dbReference type="ARBA" id="ARBA00023163"/>
    </source>
</evidence>
<dbReference type="GO" id="GO:0003899">
    <property type="term" value="F:DNA-directed RNA polymerase activity"/>
    <property type="evidence" value="ECO:0007669"/>
    <property type="project" value="InterPro"/>
</dbReference>
<keyword evidence="4" id="KW-0804">Transcription</keyword>
<accession>A0A9E4DR67</accession>
<dbReference type="PROSITE" id="PS00716">
    <property type="entry name" value="SIGMA70_2"/>
    <property type="match status" value="1"/>
</dbReference>
<dbReference type="PRINTS" id="PR00046">
    <property type="entry name" value="SIGMA70FCT"/>
</dbReference>
<dbReference type="Pfam" id="PF04542">
    <property type="entry name" value="Sigma70_r2"/>
    <property type="match status" value="1"/>
</dbReference>
<dbReference type="InterPro" id="IPR013324">
    <property type="entry name" value="RNA_pol_sigma_r3/r4-like"/>
</dbReference>
<proteinExistence type="predicted"/>
<dbReference type="PANTHER" id="PTHR30385:SF7">
    <property type="entry name" value="RNA POLYMERASE SIGMA FACTOR FLIA"/>
    <property type="match status" value="1"/>
</dbReference>
<dbReference type="GO" id="GO:0006352">
    <property type="term" value="P:DNA-templated transcription initiation"/>
    <property type="evidence" value="ECO:0007669"/>
    <property type="project" value="InterPro"/>
</dbReference>
<evidence type="ECO:0000256" key="3">
    <source>
        <dbReference type="ARBA" id="ARBA00023125"/>
    </source>
</evidence>
<evidence type="ECO:0000313" key="7">
    <source>
        <dbReference type="Proteomes" id="UP000813384"/>
    </source>
</evidence>
<evidence type="ECO:0000259" key="5">
    <source>
        <dbReference type="PROSITE" id="PS00716"/>
    </source>
</evidence>
<gene>
    <name evidence="6" type="ORF">K8V42_00910</name>
</gene>
<dbReference type="InterPro" id="IPR007630">
    <property type="entry name" value="RNA_pol_sigma70_r4"/>
</dbReference>
<reference evidence="6" key="1">
    <citation type="journal article" date="2021" name="PeerJ">
        <title>Extensive microbial diversity within the chicken gut microbiome revealed by metagenomics and culture.</title>
        <authorList>
            <person name="Gilroy R."/>
            <person name="Ravi A."/>
            <person name="Getino M."/>
            <person name="Pursley I."/>
            <person name="Horton D.L."/>
            <person name="Alikhan N.F."/>
            <person name="Baker D."/>
            <person name="Gharbi K."/>
            <person name="Hall N."/>
            <person name="Watson M."/>
            <person name="Adriaenssens E.M."/>
            <person name="Foster-Nyarko E."/>
            <person name="Jarju S."/>
            <person name="Secka A."/>
            <person name="Antonio M."/>
            <person name="Oren A."/>
            <person name="Chaudhuri R.R."/>
            <person name="La Ragione R."/>
            <person name="Hildebrand F."/>
            <person name="Pallen M.J."/>
        </authorList>
    </citation>
    <scope>NUCLEOTIDE SEQUENCE</scope>
    <source>
        <strain evidence="6">150</strain>
    </source>
</reference>
<keyword evidence="1" id="KW-0805">Transcription regulation</keyword>
<dbReference type="Pfam" id="PF04539">
    <property type="entry name" value="Sigma70_r3"/>
    <property type="match status" value="1"/>
</dbReference>
<reference evidence="6" key="2">
    <citation type="submission" date="2021-11" db="EMBL/GenBank/DDBJ databases">
        <authorList>
            <person name="Gilroy R."/>
        </authorList>
    </citation>
    <scope>NUCLEOTIDE SEQUENCE</scope>
    <source>
        <strain evidence="6">150</strain>
    </source>
</reference>
<evidence type="ECO:0000313" key="6">
    <source>
        <dbReference type="EMBL" id="MCC9272852.1"/>
    </source>
</evidence>
<dbReference type="Gene3D" id="1.20.140.160">
    <property type="match status" value="1"/>
</dbReference>
<dbReference type="InterPro" id="IPR012845">
    <property type="entry name" value="RNA_pol_sigma_FliA_WhiG"/>
</dbReference>